<feature type="region of interest" description="Disordered" evidence="1">
    <location>
        <begin position="484"/>
        <end position="520"/>
    </location>
</feature>
<accession>A0A7R8AL64</accession>
<feature type="domain" description="C2H2-type" evidence="2">
    <location>
        <begin position="220"/>
        <end position="244"/>
    </location>
</feature>
<evidence type="ECO:0000313" key="3">
    <source>
        <dbReference type="EMBL" id="BCS21355.1"/>
    </source>
</evidence>
<dbReference type="RefSeq" id="XP_041553549.1">
    <property type="nucleotide sequence ID" value="XM_041700578.1"/>
</dbReference>
<dbReference type="SMART" id="SM00355">
    <property type="entry name" value="ZnF_C2H2"/>
    <property type="match status" value="3"/>
</dbReference>
<feature type="region of interest" description="Disordered" evidence="1">
    <location>
        <begin position="127"/>
        <end position="155"/>
    </location>
</feature>
<evidence type="ECO:0000313" key="4">
    <source>
        <dbReference type="Proteomes" id="UP000654913"/>
    </source>
</evidence>
<reference evidence="3" key="1">
    <citation type="submission" date="2021-01" db="EMBL/GenBank/DDBJ databases">
        <authorList>
            <consortium name="Aspergillus puulaauensis MK2 genome sequencing consortium"/>
            <person name="Kazuki M."/>
            <person name="Futagami T."/>
        </authorList>
    </citation>
    <scope>NUCLEOTIDE SEQUENCE</scope>
    <source>
        <strain evidence="3">MK2</strain>
    </source>
</reference>
<feature type="compositionally biased region" description="Polar residues" evidence="1">
    <location>
        <begin position="134"/>
        <end position="155"/>
    </location>
</feature>
<dbReference type="OrthoDB" id="6077919at2759"/>
<dbReference type="EMBL" id="AP024444">
    <property type="protein sequence ID" value="BCS21355.1"/>
    <property type="molecule type" value="Genomic_DNA"/>
</dbReference>
<dbReference type="KEGG" id="apuu:APUU_21787S"/>
<sequence length="520" mass="58182">MNEEHSFSWSHPNDVLQGVGSMHSEPELELPNGPSSDLSPGEYDPASLMALHFGPDARALPHLSPRHASFPNQWPPDQSTSPTPQSLDHSNYFNARCLREQDPWSMLRVTGAPVNVTFSTRAGPVQRIGGLPTKRSTGRYSAPSESESYGVHSSDSGYSTQRSIAASYAVDAACSPNREAQGYEQDENMVPLDVDSTRHGEAMDIAERPETPSLLCHDAIRCDYPSCPWTGKCPSDKRKHEARHRKLFKCDEPNCTRKEGFGTVNDLSRHKKCVHKKEPERGPKVLYMCFGQNCPRSNKKWPRLDNFRQHLARMHNNEDINELLRRSHEWYENCIKPQDMASILADSLSEEATPTHAQQTPEPEILTQDTDLEFRDPIAPIHTAFQPSNMLTLDSIKRFDEEMRDVQGEGDPLQTVKQRHDKMDDMISEAAVSVVNAMTKMINNQQRRRGHVGEDIGEQEGELSDRNREILQKILVAASVLLSGDSGPDSGAPQENTSTASNKAGWAQCEFFPQTDTSAL</sequence>
<feature type="region of interest" description="Disordered" evidence="1">
    <location>
        <begin position="1"/>
        <end position="47"/>
    </location>
</feature>
<feature type="domain" description="C2H2-type" evidence="2">
    <location>
        <begin position="248"/>
        <end position="275"/>
    </location>
</feature>
<dbReference type="InterPro" id="IPR013087">
    <property type="entry name" value="Znf_C2H2_type"/>
</dbReference>
<evidence type="ECO:0000259" key="2">
    <source>
        <dbReference type="SMART" id="SM00355"/>
    </source>
</evidence>
<evidence type="ECO:0000256" key="1">
    <source>
        <dbReference type="SAM" id="MobiDB-lite"/>
    </source>
</evidence>
<dbReference type="GeneID" id="64971360"/>
<keyword evidence="4" id="KW-1185">Reference proteome</keyword>
<proteinExistence type="predicted"/>
<feature type="compositionally biased region" description="Polar residues" evidence="1">
    <location>
        <begin position="493"/>
        <end position="502"/>
    </location>
</feature>
<name>A0A7R8AL64_9EURO</name>
<dbReference type="Proteomes" id="UP000654913">
    <property type="component" value="Chromosome 2"/>
</dbReference>
<feature type="compositionally biased region" description="Low complexity" evidence="1">
    <location>
        <begin position="75"/>
        <end position="86"/>
    </location>
</feature>
<feature type="domain" description="C2H2-type" evidence="2">
    <location>
        <begin position="287"/>
        <end position="315"/>
    </location>
</feature>
<organism evidence="3 4">
    <name type="scientific">Aspergillus puulaauensis</name>
    <dbReference type="NCBI Taxonomy" id="1220207"/>
    <lineage>
        <taxon>Eukaryota</taxon>
        <taxon>Fungi</taxon>
        <taxon>Dikarya</taxon>
        <taxon>Ascomycota</taxon>
        <taxon>Pezizomycotina</taxon>
        <taxon>Eurotiomycetes</taxon>
        <taxon>Eurotiomycetidae</taxon>
        <taxon>Eurotiales</taxon>
        <taxon>Aspergillaceae</taxon>
        <taxon>Aspergillus</taxon>
    </lineage>
</organism>
<dbReference type="AlphaFoldDB" id="A0A7R8AL64"/>
<feature type="region of interest" description="Disordered" evidence="1">
    <location>
        <begin position="59"/>
        <end position="88"/>
    </location>
</feature>
<gene>
    <name evidence="3" type="ORF">APUU_21787S</name>
</gene>
<reference evidence="3" key="2">
    <citation type="submission" date="2021-02" db="EMBL/GenBank/DDBJ databases">
        <title>Aspergillus puulaauensis MK2 genome sequence.</title>
        <authorList>
            <person name="Futagami T."/>
            <person name="Mori K."/>
            <person name="Kadooka C."/>
            <person name="Tanaka T."/>
        </authorList>
    </citation>
    <scope>NUCLEOTIDE SEQUENCE</scope>
    <source>
        <strain evidence="3">MK2</strain>
    </source>
</reference>
<protein>
    <recommendedName>
        <fullName evidence="2">C2H2-type domain-containing protein</fullName>
    </recommendedName>
</protein>